<keyword evidence="1" id="KW-0378">Hydrolase</keyword>
<sequence>MALDPPLAGVELRAALKSGPDEPCPDVRRFISIENDGRQVRATGSLPPACDGQRAYVNVLGHDAFAGQDFAA</sequence>
<keyword evidence="2" id="KW-1185">Reference proteome</keyword>
<keyword evidence="1" id="KW-0121">Carboxypeptidase</keyword>
<reference evidence="1 2" key="1">
    <citation type="submission" date="2024-05" db="EMBL/GenBank/DDBJ databases">
        <authorList>
            <person name="De Oliveira J.P."/>
            <person name="Noriler S.A."/>
            <person name="De Oliveira A.G."/>
            <person name="Sipoli D.S."/>
        </authorList>
    </citation>
    <scope>NUCLEOTIDE SEQUENCE [LARGE SCALE GENOMIC DNA]</scope>
    <source>
        <strain evidence="1 2">LABIM192</strain>
    </source>
</reference>
<feature type="non-terminal residue" evidence="1">
    <location>
        <position position="72"/>
    </location>
</feature>
<dbReference type="EMBL" id="JBDXMI010000001">
    <property type="protein sequence ID" value="MEO9384373.1"/>
    <property type="molecule type" value="Genomic_DNA"/>
</dbReference>
<dbReference type="Proteomes" id="UP001462502">
    <property type="component" value="Unassembled WGS sequence"/>
</dbReference>
<organism evidence="1 2">
    <name type="scientific">Chromobacterium phragmitis</name>
    <dbReference type="NCBI Taxonomy" id="2202141"/>
    <lineage>
        <taxon>Bacteria</taxon>
        <taxon>Pseudomonadati</taxon>
        <taxon>Pseudomonadota</taxon>
        <taxon>Betaproteobacteria</taxon>
        <taxon>Neisseriales</taxon>
        <taxon>Chromobacteriaceae</taxon>
        <taxon>Chromobacterium</taxon>
    </lineage>
</organism>
<gene>
    <name evidence="1" type="ORF">ABI908_09670</name>
</gene>
<name>A0ABV0ISV0_9NEIS</name>
<dbReference type="GO" id="GO:0004180">
    <property type="term" value="F:carboxypeptidase activity"/>
    <property type="evidence" value="ECO:0007669"/>
    <property type="project" value="UniProtKB-KW"/>
</dbReference>
<accession>A0ABV0ISV0</accession>
<comment type="caution">
    <text evidence="1">The sequence shown here is derived from an EMBL/GenBank/DDBJ whole genome shotgun (WGS) entry which is preliminary data.</text>
</comment>
<protein>
    <submittedName>
        <fullName evidence="1">D-alanyl-D-alanine carboxypeptidase/D-alanyl-D-alanine-endopeptidase</fullName>
    </submittedName>
</protein>
<proteinExistence type="predicted"/>
<evidence type="ECO:0000313" key="1">
    <source>
        <dbReference type="EMBL" id="MEO9384373.1"/>
    </source>
</evidence>
<keyword evidence="1" id="KW-0645">Protease</keyword>
<evidence type="ECO:0000313" key="2">
    <source>
        <dbReference type="Proteomes" id="UP001462502"/>
    </source>
</evidence>